<dbReference type="EMBL" id="CP001646">
    <property type="protein sequence ID" value="ACS66047.1"/>
    <property type="molecule type" value="Genomic_DNA"/>
</dbReference>
<reference evidence="2" key="1">
    <citation type="submission" date="2009-06" db="EMBL/GenBank/DDBJ databases">
        <title>Complete sequence plasmid 1 of Ralstonia pickettii 12D.</title>
        <authorList>
            <consortium name="US DOE Joint Genome Institute"/>
            <person name="Lucas S."/>
            <person name="Copeland A."/>
            <person name="Lapidus A."/>
            <person name="Glavina del Rio T."/>
            <person name="Dalin E."/>
            <person name="Tice H."/>
            <person name="Bruce D."/>
            <person name="Goodwin L."/>
            <person name="Pitluck S."/>
            <person name="Sims D."/>
            <person name="Meincke L."/>
            <person name="Brettin T."/>
            <person name="Detter J.C."/>
            <person name="Han C."/>
            <person name="Larimer F."/>
            <person name="Land M."/>
            <person name="Hauser L."/>
            <person name="Kyrpides N."/>
            <person name="Ovchinnikova G."/>
            <person name="Marsh T."/>
            <person name="Richardson P."/>
        </authorList>
    </citation>
    <scope>NUCLEOTIDE SEQUENCE [LARGE SCALE GENOMIC DNA]</scope>
    <source>
        <plasmid evidence="2">12D</plasmid>
        <plasmid evidence="2">pRp12D01</plasmid>
    </source>
</reference>
<accession>C6BPC3</accession>
<dbReference type="HOGENOM" id="CLU_2424770_0_0_4"/>
<feature type="region of interest" description="Disordered" evidence="1">
    <location>
        <begin position="1"/>
        <end position="21"/>
    </location>
</feature>
<name>C6BPC3_RALP1</name>
<dbReference type="KEGG" id="rpf:Rpic12D_4812"/>
<keyword evidence="2" id="KW-0614">Plasmid</keyword>
<dbReference type="AlphaFoldDB" id="C6BPC3"/>
<evidence type="ECO:0000313" key="2">
    <source>
        <dbReference type="EMBL" id="ACS66047.1"/>
    </source>
</evidence>
<geneLocation type="plasmid" evidence="2">
    <name>pRp12D01</name>
</geneLocation>
<proteinExistence type="predicted"/>
<protein>
    <submittedName>
        <fullName evidence="2">Uncharacterized protein</fullName>
    </submittedName>
</protein>
<sequence length="91" mass="10285">MTMKSATMKPCGMDERSPMPDTSHLVALQHRLFRERTRLAEATSDKERALRQVWVAQAERELEGELKFLGMDGSGHVAEISDDDLLAELLE</sequence>
<organism evidence="2">
    <name type="scientific">Ralstonia pickettii (strain 12D)</name>
    <dbReference type="NCBI Taxonomy" id="428406"/>
    <lineage>
        <taxon>Bacteria</taxon>
        <taxon>Pseudomonadati</taxon>
        <taxon>Pseudomonadota</taxon>
        <taxon>Betaproteobacteria</taxon>
        <taxon>Burkholderiales</taxon>
        <taxon>Burkholderiaceae</taxon>
        <taxon>Ralstonia</taxon>
    </lineage>
</organism>
<gene>
    <name evidence="2" type="ordered locus">Rpic12D_4812</name>
</gene>
<evidence type="ECO:0000256" key="1">
    <source>
        <dbReference type="SAM" id="MobiDB-lite"/>
    </source>
</evidence>